<accession>A0A2C8ZTP8</accession>
<dbReference type="EMBL" id="OCST01000004">
    <property type="protein sequence ID" value="SOE68888.1"/>
    <property type="molecule type" value="Genomic_DNA"/>
</dbReference>
<dbReference type="AlphaFoldDB" id="A0A2C8ZTP8"/>
<evidence type="ECO:0000313" key="1">
    <source>
        <dbReference type="EMBL" id="SOE68888.1"/>
    </source>
</evidence>
<name>A0A2C8ZTP8_9MICO</name>
<protein>
    <submittedName>
        <fullName evidence="1">Uncharacterized protein</fullName>
    </submittedName>
</protein>
<proteinExistence type="predicted"/>
<sequence>MIAVDPVQSLAPILQAATEFVEISVPISLGPYETEVAQRN</sequence>
<organism evidence="1 2">
    <name type="scientific">Salinibacterium xinjiangense</name>
    <dbReference type="NCBI Taxonomy" id="386302"/>
    <lineage>
        <taxon>Bacteria</taxon>
        <taxon>Bacillati</taxon>
        <taxon>Actinomycetota</taxon>
        <taxon>Actinomycetes</taxon>
        <taxon>Micrococcales</taxon>
        <taxon>Microbacteriaceae</taxon>
        <taxon>Salinibacterium</taxon>
    </lineage>
</organism>
<reference evidence="1 2" key="1">
    <citation type="submission" date="2017-09" db="EMBL/GenBank/DDBJ databases">
        <authorList>
            <person name="Ehlers B."/>
            <person name="Leendertz F.H."/>
        </authorList>
    </citation>
    <scope>NUCLEOTIDE SEQUENCE [LARGE SCALE GENOMIC DNA]</scope>
    <source>
        <strain evidence="1 2">CGMCC 1.05381</strain>
    </source>
</reference>
<evidence type="ECO:0000313" key="2">
    <source>
        <dbReference type="Proteomes" id="UP000219440"/>
    </source>
</evidence>
<gene>
    <name evidence="1" type="ORF">SAMN06296378_1861</name>
</gene>
<keyword evidence="2" id="KW-1185">Reference proteome</keyword>
<dbReference type="Proteomes" id="UP000219440">
    <property type="component" value="Unassembled WGS sequence"/>
</dbReference>